<dbReference type="EMBL" id="FUYN01000011">
    <property type="protein sequence ID" value="SKB73025.1"/>
    <property type="molecule type" value="Genomic_DNA"/>
</dbReference>
<evidence type="ECO:0000313" key="2">
    <source>
        <dbReference type="Proteomes" id="UP000243406"/>
    </source>
</evidence>
<name>A0A1T5DN32_9FIRM</name>
<protein>
    <submittedName>
        <fullName evidence="1">Uncharacterized protein</fullName>
    </submittedName>
</protein>
<proteinExistence type="predicted"/>
<evidence type="ECO:0000313" key="1">
    <source>
        <dbReference type="EMBL" id="SKB73025.1"/>
    </source>
</evidence>
<dbReference type="Proteomes" id="UP000243406">
    <property type="component" value="Unassembled WGS sequence"/>
</dbReference>
<reference evidence="2" key="1">
    <citation type="submission" date="2017-02" db="EMBL/GenBank/DDBJ databases">
        <authorList>
            <person name="Varghese N."/>
            <person name="Submissions S."/>
        </authorList>
    </citation>
    <scope>NUCLEOTIDE SEQUENCE [LARGE SCALE GENOMIC DNA]</scope>
    <source>
        <strain evidence="2">ATCC 35199</strain>
    </source>
</reference>
<sequence>MPIWSYDGTSEFPLMQPLVGQNEFYNIFKSFTKSMKTAGKATIFPLIAVWGVGKSRNGFEVVAEPMGLDKGWILTEDGEQKNVRIFEPNFADKVLPIYIRYSQMAHDYLIGDTWVAFGIYTALSYLSNEPDDSIQGKIIKELQNNLDPMGFDNGKLKNILNADGIDIDDLVSDISLLDKTVRAALDYIKKFQIEHLLIVCDELETEGEISKYGIEKDEEIRRKVDGKAINILTKAIKHEDPRKKYPDVSFLLLCSPVIGDSIQDIGALDRRTELYEMTQNSFADISDYIAYLQSEGVAPKYPDGLIEAGYTIAGGNFGWFNVIMASVDEYLKNNSSSDVGEIFESLIKSSSRFQKKLIDKDSFEYIKCDDQYRHIIKNALLRQLPVVNSQYADKELKALLDSRAEDGERLFKEFFIVKLRKDDLASFLVSVGYKRDTESVFINDLGNKFDLNILLKSLKTYSLNVKENEYIVGADKETFLDQIRTLYPKDDAEDAAKYIFEYIDNELNRENRQVAEYVGPNFAYLYRLNKRYRVDKGDFGYLLDADANKKAEEKIEEVRRDKLNEVRRILTGSARVLEITYPLEEAYSNIDGVDIIRTKVNEGPFLDIHPNNIVDIIWGKEEDKVLNVLGDSKLLKDGVHPIFIVSDTILTDEFKNKIKRTLPEIYKCIIFINITRMHKEILEILSLDKEIIDFRPVSNKTTTIFREKIYKIRENFNLAAQSWFERIDSEGWIIRPIIQKKHEDSQIELMARSYATMLINNATYEELGEKDEIKLKEGEFSDLSSYLRNTAIGKALENKGYKDLNLFIKDHDTYEIGIPTCMINILKFMGETKKSEYDFIKSFFFSCGQKVNYKKMLDQWIKFLISLKLIYLEDGMYRKVTKYKLETKLNEAEAWLSDDCIREIENMKKLIDGGYLTILNGQLLEYKEKYTDVSKNLIEEIDLNLLLNMNEDTVANWSDTLGKIDKLYELCNQVYDKEKYESITSYNQTVVKGLNISDTNTSLWYRVKHIKLFLEFVGKLKNVASKMTREKIEELKNHSTYEGHTLPLSPITNILDRCARELEYATDYKELEKSTLPTMVNISDSLAYRLSMGNYIGAIERIEDILNEVGIDASDEENLKWSDKGVIGIYKTIFEKYKEIIDTYENELEKAKHWVNYFNDSPSSVKAFPDIKNLKTYADRLEIFVDAGLEQGVDEKEQELMKKPKEFLKYLEEAIKDMAGYADLISSHKKNVMEKAKYERSMMFDDNLIKVMDKIRKSVGKKVVSISIDRQLYPTEDKYSETLKNVQSRLKEFRDEGEKFFIESPIAKKTTFDFFKTVVIKEGDIDWSQHTEEQKELEGLKLVKSTVKVL</sequence>
<accession>A0A1T5DN32</accession>
<organism evidence="1 2">
    <name type="scientific">Acetoanaerobium noterae</name>
    <dbReference type="NCBI Taxonomy" id="745369"/>
    <lineage>
        <taxon>Bacteria</taxon>
        <taxon>Bacillati</taxon>
        <taxon>Bacillota</taxon>
        <taxon>Clostridia</taxon>
        <taxon>Peptostreptococcales</taxon>
        <taxon>Filifactoraceae</taxon>
        <taxon>Acetoanaerobium</taxon>
    </lineage>
</organism>
<dbReference type="RefSeq" id="WP_079590761.1">
    <property type="nucleotide sequence ID" value="NZ_FUYN01000011.1"/>
</dbReference>
<gene>
    <name evidence="1" type="ORF">SAMN02745120_0084</name>
</gene>
<dbReference type="OrthoDB" id="2953013at2"/>
<keyword evidence="2" id="KW-1185">Reference proteome</keyword>